<dbReference type="CDD" id="cd07814">
    <property type="entry name" value="SRPBCC_CalC_Aha1-like"/>
    <property type="match status" value="1"/>
</dbReference>
<dbReference type="AlphaFoldDB" id="A0A2U1TBW6"/>
<evidence type="ECO:0000256" key="2">
    <source>
        <dbReference type="SAM" id="MobiDB-lite"/>
    </source>
</evidence>
<name>A0A2U1TBW6_9MICO</name>
<comment type="similarity">
    <text evidence="1">Belongs to the AHA1 family.</text>
</comment>
<proteinExistence type="inferred from homology"/>
<accession>A0A2U1TBW6</accession>
<dbReference type="Proteomes" id="UP000244962">
    <property type="component" value="Unassembled WGS sequence"/>
</dbReference>
<dbReference type="InterPro" id="IPR013538">
    <property type="entry name" value="ASHA1/2-like_C"/>
</dbReference>
<dbReference type="RefSeq" id="WP_108963377.1">
    <property type="nucleotide sequence ID" value="NZ_QEFB01000013.1"/>
</dbReference>
<dbReference type="EMBL" id="QEFB01000013">
    <property type="protein sequence ID" value="PWC06385.1"/>
    <property type="molecule type" value="Genomic_DNA"/>
</dbReference>
<dbReference type="InterPro" id="IPR023393">
    <property type="entry name" value="START-like_dom_sf"/>
</dbReference>
<evidence type="ECO:0000313" key="5">
    <source>
        <dbReference type="Proteomes" id="UP000244962"/>
    </source>
</evidence>
<gene>
    <name evidence="4" type="ORF">DF223_12345</name>
</gene>
<comment type="caution">
    <text evidence="4">The sequence shown here is derived from an EMBL/GenBank/DDBJ whole genome shotgun (WGS) entry which is preliminary data.</text>
</comment>
<dbReference type="SUPFAM" id="SSF55961">
    <property type="entry name" value="Bet v1-like"/>
    <property type="match status" value="1"/>
</dbReference>
<dbReference type="Gene3D" id="3.30.530.20">
    <property type="match status" value="1"/>
</dbReference>
<evidence type="ECO:0000313" key="4">
    <source>
        <dbReference type="EMBL" id="PWC06385.1"/>
    </source>
</evidence>
<reference evidence="5" key="1">
    <citation type="submission" date="2018-04" db="EMBL/GenBank/DDBJ databases">
        <authorList>
            <person name="Liu S."/>
            <person name="Wang Z."/>
            <person name="Li J."/>
        </authorList>
    </citation>
    <scope>NUCLEOTIDE SEQUENCE [LARGE SCALE GENOMIC DNA]</scope>
    <source>
        <strain evidence="5">622</strain>
    </source>
</reference>
<dbReference type="Pfam" id="PF08327">
    <property type="entry name" value="AHSA1"/>
    <property type="match status" value="1"/>
</dbReference>
<evidence type="ECO:0000259" key="3">
    <source>
        <dbReference type="Pfam" id="PF08327"/>
    </source>
</evidence>
<feature type="region of interest" description="Disordered" evidence="2">
    <location>
        <begin position="123"/>
        <end position="154"/>
    </location>
</feature>
<keyword evidence="5" id="KW-1185">Reference proteome</keyword>
<sequence length="235" mass="25136">MIATYELHRGFTLVCRLDAPRTAVFRAWTDPAHLDWFYNDAAPMPAEPIDVDLRVGGAWRQQMVVDEFTKYVTGGIYREISPVDRLVFSWGAVGGWPEITMSQLGDVPLVTVILGDADETDAADVGQSAGDRGESGADSAVDTAPDNAPDNAVASEADRAVASAADSGVALGADRRTDAATDMVFSFALPDHLTAQQARAWAESGVEENWGLTLDRLVAAVSGERQGDARDPRGR</sequence>
<organism evidence="4 5">
    <name type="scientific">Mycetocola zhujimingii</name>
    <dbReference type="NCBI Taxonomy" id="2079792"/>
    <lineage>
        <taxon>Bacteria</taxon>
        <taxon>Bacillati</taxon>
        <taxon>Actinomycetota</taxon>
        <taxon>Actinomycetes</taxon>
        <taxon>Micrococcales</taxon>
        <taxon>Microbacteriaceae</taxon>
        <taxon>Mycetocola</taxon>
    </lineage>
</organism>
<feature type="domain" description="Activator of Hsp90 ATPase homologue 1/2-like C-terminal" evidence="3">
    <location>
        <begin position="18"/>
        <end position="105"/>
    </location>
</feature>
<protein>
    <recommendedName>
        <fullName evidence="3">Activator of Hsp90 ATPase homologue 1/2-like C-terminal domain-containing protein</fullName>
    </recommendedName>
</protein>
<evidence type="ECO:0000256" key="1">
    <source>
        <dbReference type="ARBA" id="ARBA00006817"/>
    </source>
</evidence>